<dbReference type="AlphaFoldDB" id="A0A139LRJ2"/>
<name>A0A139LRJ2_9BACE</name>
<evidence type="ECO:0000313" key="6">
    <source>
        <dbReference type="Proteomes" id="UP000070319"/>
    </source>
</evidence>
<dbReference type="Proteomes" id="UP000070319">
    <property type="component" value="Unassembled WGS sequence"/>
</dbReference>
<dbReference type="InterPro" id="IPR009057">
    <property type="entry name" value="Homeodomain-like_sf"/>
</dbReference>
<dbReference type="Gene3D" id="1.10.10.60">
    <property type="entry name" value="Homeodomain-like"/>
    <property type="match status" value="1"/>
</dbReference>
<accession>A0A139LRJ2</accession>
<organism evidence="5">
    <name type="scientific">Bacteroides intestinalis</name>
    <dbReference type="NCBI Taxonomy" id="329854"/>
    <lineage>
        <taxon>Bacteria</taxon>
        <taxon>Pseudomonadati</taxon>
        <taxon>Bacteroidota</taxon>
        <taxon>Bacteroidia</taxon>
        <taxon>Bacteroidales</taxon>
        <taxon>Bacteroidaceae</taxon>
        <taxon>Bacteroides</taxon>
    </lineage>
</organism>
<evidence type="ECO:0000313" key="5">
    <source>
        <dbReference type="EMBL" id="KXT53983.1"/>
    </source>
</evidence>
<sequence length="77" mass="8683">MHVNHLNKVIKETTGKTTSVLIAERIVKEAVQYLQHSNLSISEMAFGLGFESVSYFSKFFRKHTGKSPTEVRGKVTI</sequence>
<protein>
    <submittedName>
        <fullName evidence="5">Transcriptional regulator, AraC family</fullName>
    </submittedName>
</protein>
<dbReference type="SUPFAM" id="SSF46689">
    <property type="entry name" value="Homeodomain-like"/>
    <property type="match status" value="1"/>
</dbReference>
<evidence type="ECO:0000256" key="2">
    <source>
        <dbReference type="ARBA" id="ARBA00023125"/>
    </source>
</evidence>
<dbReference type="PATRIC" id="fig|329854.7.peg.1094"/>
<dbReference type="EMBL" id="LTDF01000048">
    <property type="protein sequence ID" value="KXT53983.1"/>
    <property type="molecule type" value="Genomic_DNA"/>
</dbReference>
<comment type="caution">
    <text evidence="5">The sequence shown here is derived from an EMBL/GenBank/DDBJ whole genome shotgun (WGS) entry which is preliminary data.</text>
</comment>
<dbReference type="InterPro" id="IPR020449">
    <property type="entry name" value="Tscrpt_reg_AraC-type_HTH"/>
</dbReference>
<feature type="domain" description="HTH araC/xylS-type" evidence="4">
    <location>
        <begin position="1"/>
        <end position="74"/>
    </location>
</feature>
<dbReference type="PANTHER" id="PTHR43280">
    <property type="entry name" value="ARAC-FAMILY TRANSCRIPTIONAL REGULATOR"/>
    <property type="match status" value="1"/>
</dbReference>
<proteinExistence type="predicted"/>
<keyword evidence="1" id="KW-0805">Transcription regulation</keyword>
<dbReference type="GO" id="GO:0003700">
    <property type="term" value="F:DNA-binding transcription factor activity"/>
    <property type="evidence" value="ECO:0007669"/>
    <property type="project" value="InterPro"/>
</dbReference>
<keyword evidence="3" id="KW-0804">Transcription</keyword>
<dbReference type="PANTHER" id="PTHR43280:SF32">
    <property type="entry name" value="TRANSCRIPTIONAL REGULATORY PROTEIN"/>
    <property type="match status" value="1"/>
</dbReference>
<dbReference type="InterPro" id="IPR018060">
    <property type="entry name" value="HTH_AraC"/>
</dbReference>
<evidence type="ECO:0000256" key="1">
    <source>
        <dbReference type="ARBA" id="ARBA00023015"/>
    </source>
</evidence>
<keyword evidence="2" id="KW-0238">DNA-binding</keyword>
<evidence type="ECO:0000259" key="4">
    <source>
        <dbReference type="PROSITE" id="PS01124"/>
    </source>
</evidence>
<dbReference type="PROSITE" id="PS01124">
    <property type="entry name" value="HTH_ARAC_FAMILY_2"/>
    <property type="match status" value="1"/>
</dbReference>
<dbReference type="Pfam" id="PF12833">
    <property type="entry name" value="HTH_18"/>
    <property type="match status" value="1"/>
</dbReference>
<dbReference type="GO" id="GO:0043565">
    <property type="term" value="F:sequence-specific DNA binding"/>
    <property type="evidence" value="ECO:0007669"/>
    <property type="project" value="InterPro"/>
</dbReference>
<gene>
    <name evidence="5" type="ORF">HMPREF2531_01081</name>
</gene>
<dbReference type="SMART" id="SM00342">
    <property type="entry name" value="HTH_ARAC"/>
    <property type="match status" value="1"/>
</dbReference>
<dbReference type="PRINTS" id="PR00032">
    <property type="entry name" value="HTHARAC"/>
</dbReference>
<evidence type="ECO:0000256" key="3">
    <source>
        <dbReference type="ARBA" id="ARBA00023163"/>
    </source>
</evidence>
<reference evidence="5 6" key="1">
    <citation type="submission" date="2016-02" db="EMBL/GenBank/DDBJ databases">
        <authorList>
            <person name="Wen L."/>
            <person name="He K."/>
            <person name="Yang H."/>
        </authorList>
    </citation>
    <scope>NUCLEOTIDE SEQUENCE [LARGE SCALE GENOMIC DNA]</scope>
    <source>
        <strain evidence="5 6">KLE1704</strain>
    </source>
</reference>